<dbReference type="GO" id="GO:0005684">
    <property type="term" value="C:U2-type spliceosomal complex"/>
    <property type="evidence" value="ECO:0007669"/>
    <property type="project" value="TreeGrafter"/>
</dbReference>
<name>A0A437AHY8_9MICR</name>
<dbReference type="InterPro" id="IPR001841">
    <property type="entry name" value="Znf_RING"/>
</dbReference>
<dbReference type="PROSITE" id="PS50089">
    <property type="entry name" value="ZF_RING_2"/>
    <property type="match status" value="1"/>
</dbReference>
<organism evidence="9 10">
    <name type="scientific">Tubulinosema ratisbonensis</name>
    <dbReference type="NCBI Taxonomy" id="291195"/>
    <lineage>
        <taxon>Eukaryota</taxon>
        <taxon>Fungi</taxon>
        <taxon>Fungi incertae sedis</taxon>
        <taxon>Microsporidia</taxon>
        <taxon>Tubulinosematoidea</taxon>
        <taxon>Tubulinosematidae</taxon>
        <taxon>Tubulinosema</taxon>
    </lineage>
</organism>
<dbReference type="GO" id="GO:0006397">
    <property type="term" value="P:mRNA processing"/>
    <property type="evidence" value="ECO:0007669"/>
    <property type="project" value="UniProtKB-KW"/>
</dbReference>
<dbReference type="STRING" id="291195.A0A437AHY8"/>
<dbReference type="InterPro" id="IPR039971">
    <property type="entry name" value="CWC24-like"/>
</dbReference>
<keyword evidence="6" id="KW-0508">mRNA splicing</keyword>
<evidence type="ECO:0000256" key="2">
    <source>
        <dbReference type="ARBA" id="ARBA00022723"/>
    </source>
</evidence>
<dbReference type="InterPro" id="IPR000571">
    <property type="entry name" value="Znf_CCCH"/>
</dbReference>
<comment type="function">
    <text evidence="6">Involved in pre-mRNA splicing.</text>
</comment>
<evidence type="ECO:0000313" key="9">
    <source>
        <dbReference type="EMBL" id="RVD90732.1"/>
    </source>
</evidence>
<keyword evidence="6" id="KW-0507">mRNA processing</keyword>
<keyword evidence="2 5" id="KW-0479">Metal-binding</keyword>
<dbReference type="GO" id="GO:0003677">
    <property type="term" value="F:DNA binding"/>
    <property type="evidence" value="ECO:0007669"/>
    <property type="project" value="UniProtKB-UniRule"/>
</dbReference>
<evidence type="ECO:0000313" key="10">
    <source>
        <dbReference type="Proteomes" id="UP000282876"/>
    </source>
</evidence>
<dbReference type="PROSITE" id="PS50103">
    <property type="entry name" value="ZF_C3H1"/>
    <property type="match status" value="1"/>
</dbReference>
<evidence type="ECO:0000256" key="3">
    <source>
        <dbReference type="ARBA" id="ARBA00022771"/>
    </source>
</evidence>
<evidence type="ECO:0000259" key="7">
    <source>
        <dbReference type="PROSITE" id="PS50089"/>
    </source>
</evidence>
<dbReference type="InterPro" id="IPR036855">
    <property type="entry name" value="Znf_CCCH_sf"/>
</dbReference>
<dbReference type="EMBL" id="RCSS01000793">
    <property type="protein sequence ID" value="RVD90732.1"/>
    <property type="molecule type" value="Genomic_DNA"/>
</dbReference>
<keyword evidence="6" id="KW-0747">Spliceosome</keyword>
<evidence type="ECO:0000256" key="1">
    <source>
        <dbReference type="ARBA" id="ARBA00009161"/>
    </source>
</evidence>
<accession>A0A437AHY8</accession>
<proteinExistence type="inferred from homology"/>
<keyword evidence="3 5" id="KW-0863">Zinc-finger</keyword>
<gene>
    <name evidence="9" type="ORF">TUBRATIS_28330</name>
</gene>
<evidence type="ECO:0000256" key="4">
    <source>
        <dbReference type="ARBA" id="ARBA00022833"/>
    </source>
</evidence>
<dbReference type="GO" id="GO:0008270">
    <property type="term" value="F:zinc ion binding"/>
    <property type="evidence" value="ECO:0007669"/>
    <property type="project" value="UniProtKB-KW"/>
</dbReference>
<evidence type="ECO:0000259" key="8">
    <source>
        <dbReference type="PROSITE" id="PS50103"/>
    </source>
</evidence>
<dbReference type="PANTHER" id="PTHR12930">
    <property type="entry name" value="ZINC FINGER PROTEIN 183"/>
    <property type="match status" value="1"/>
</dbReference>
<dbReference type="OrthoDB" id="25761at2759"/>
<dbReference type="AlphaFoldDB" id="A0A437AHY8"/>
<dbReference type="Gene3D" id="3.30.40.10">
    <property type="entry name" value="Zinc/RING finger domain, C3HC4 (zinc finger)"/>
    <property type="match status" value="1"/>
</dbReference>
<keyword evidence="6" id="KW-0539">Nucleus</keyword>
<keyword evidence="10" id="KW-1185">Reference proteome</keyword>
<keyword evidence="6" id="KW-0238">DNA-binding</keyword>
<dbReference type="SUPFAM" id="SSF57850">
    <property type="entry name" value="RING/U-box"/>
    <property type="match status" value="1"/>
</dbReference>
<feature type="zinc finger region" description="C3H1-type" evidence="5">
    <location>
        <begin position="5"/>
        <end position="33"/>
    </location>
</feature>
<comment type="subcellular location">
    <subcellularLocation>
        <location evidence="6">Nucleus</location>
    </subcellularLocation>
</comment>
<feature type="domain" description="C3H1-type" evidence="8">
    <location>
        <begin position="5"/>
        <end position="33"/>
    </location>
</feature>
<feature type="domain" description="RING-type" evidence="7">
    <location>
        <begin position="49"/>
        <end position="87"/>
    </location>
</feature>
<comment type="similarity">
    <text evidence="1 6">Belongs to the CWC24 family.</text>
</comment>
<dbReference type="PANTHER" id="PTHR12930:SF0">
    <property type="entry name" value="RING FINGER PROTEIN 113B"/>
    <property type="match status" value="1"/>
</dbReference>
<dbReference type="Pfam" id="PF00642">
    <property type="entry name" value="zf-CCCH"/>
    <property type="match status" value="1"/>
</dbReference>
<keyword evidence="4 5" id="KW-0862">Zinc</keyword>
<reference evidence="9 10" key="1">
    <citation type="submission" date="2018-10" db="EMBL/GenBank/DDBJ databases">
        <title>Draft genome sequence of the microsporidian Tubulinosema ratisbonensis.</title>
        <authorList>
            <person name="Polonais V."/>
            <person name="Peyretaillade E."/>
            <person name="Niehus S."/>
            <person name="Wawrzyniak I."/>
            <person name="Franchet A."/>
            <person name="Gaspin C."/>
            <person name="Reichstadt M."/>
            <person name="Belser C."/>
            <person name="Labadie K."/>
            <person name="Delbac F."/>
            <person name="Ferrandon D."/>
        </authorList>
    </citation>
    <scope>NUCLEOTIDE SEQUENCE [LARGE SCALE GENOMIC DNA]</scope>
    <source>
        <strain evidence="9 10">Franzen</strain>
    </source>
</reference>
<evidence type="ECO:0000256" key="6">
    <source>
        <dbReference type="RuleBase" id="RU367110"/>
    </source>
</evidence>
<dbReference type="VEuPathDB" id="MicrosporidiaDB:TUBRATIS_28330"/>
<dbReference type="Proteomes" id="UP000282876">
    <property type="component" value="Unassembled WGS sequence"/>
</dbReference>
<dbReference type="InterPro" id="IPR013083">
    <property type="entry name" value="Znf_RING/FYVE/PHD"/>
</dbReference>
<protein>
    <recommendedName>
        <fullName evidence="6">Pre-mRNA-splicing factor CWC24</fullName>
    </recommendedName>
</protein>
<sequence length="98" mass="11446">MNKKDTHKTICIPFYKTGYCGYGKDCLYLHIREDDMDLNLENDLYVELCGICQNKLINGVKTQCNHSFCLECFINSYKNNPKCFICKLNTFGRLFPIN</sequence>
<comment type="caution">
    <text evidence="9">The sequence shown here is derived from an EMBL/GenBank/DDBJ whole genome shotgun (WGS) entry which is preliminary data.</text>
</comment>
<dbReference type="SMART" id="SM00356">
    <property type="entry name" value="ZnF_C3H1"/>
    <property type="match status" value="1"/>
</dbReference>
<dbReference type="SUPFAM" id="SSF90229">
    <property type="entry name" value="CCCH zinc finger"/>
    <property type="match status" value="1"/>
</dbReference>
<dbReference type="GO" id="GO:0034247">
    <property type="term" value="P:snoRNA splicing"/>
    <property type="evidence" value="ECO:0007669"/>
    <property type="project" value="TreeGrafter"/>
</dbReference>
<dbReference type="Pfam" id="PF13923">
    <property type="entry name" value="zf-C3HC4_2"/>
    <property type="match status" value="1"/>
</dbReference>
<dbReference type="SMART" id="SM00184">
    <property type="entry name" value="RING"/>
    <property type="match status" value="1"/>
</dbReference>
<comment type="subunit">
    <text evidence="6">Associated with the spliceosome.</text>
</comment>
<evidence type="ECO:0000256" key="5">
    <source>
        <dbReference type="PROSITE-ProRule" id="PRU00723"/>
    </source>
</evidence>